<dbReference type="Proteomes" id="UP000054375">
    <property type="component" value="Unassembled WGS sequence"/>
</dbReference>
<proteinExistence type="predicted"/>
<evidence type="ECO:0008006" key="3">
    <source>
        <dbReference type="Google" id="ProtNLM"/>
    </source>
</evidence>
<dbReference type="AlphaFoldDB" id="A0A101S0Y2"/>
<comment type="caution">
    <text evidence="1">The sequence shown here is derived from an EMBL/GenBank/DDBJ whole genome shotgun (WGS) entry which is preliminary data.</text>
</comment>
<reference evidence="1 2" key="1">
    <citation type="submission" date="2015-10" db="EMBL/GenBank/DDBJ databases">
        <title>Draft genome sequence of Streptomyces griseorubiginosus DSM 40469, type strain for the species Streptomyces griseorubiginosus.</title>
        <authorList>
            <person name="Ruckert C."/>
            <person name="Winkler A."/>
            <person name="Kalinowski J."/>
            <person name="Kampfer P."/>
            <person name="Glaeser S."/>
        </authorList>
    </citation>
    <scope>NUCLEOTIDE SEQUENCE [LARGE SCALE GENOMIC DNA]</scope>
    <source>
        <strain evidence="1 2">DSM 40469</strain>
    </source>
</reference>
<dbReference type="InterPro" id="IPR035948">
    <property type="entry name" value="YwqG-like_sf"/>
</dbReference>
<accession>A0A101S0Y2</accession>
<keyword evidence="2" id="KW-1185">Reference proteome</keyword>
<name>A0A101S0Y2_9ACTN</name>
<dbReference type="SUPFAM" id="SSF103032">
    <property type="entry name" value="Hypothetical protein YwqG"/>
    <property type="match status" value="1"/>
</dbReference>
<dbReference type="EMBL" id="LMWV01000017">
    <property type="protein sequence ID" value="KUN65286.1"/>
    <property type="molecule type" value="Genomic_DNA"/>
</dbReference>
<dbReference type="Gene3D" id="2.30.320.10">
    <property type="entry name" value="YwqG-like"/>
    <property type="match status" value="2"/>
</dbReference>
<protein>
    <recommendedName>
        <fullName evidence="3">DUF1963 domain-containing protein</fullName>
    </recommendedName>
</protein>
<gene>
    <name evidence="1" type="ORF">AQJ54_20850</name>
</gene>
<dbReference type="InterPro" id="IPR015315">
    <property type="entry name" value="DUF1963"/>
</dbReference>
<organism evidence="1 2">
    <name type="scientific">Streptomyces griseorubiginosus</name>
    <dbReference type="NCBI Taxonomy" id="67304"/>
    <lineage>
        <taxon>Bacteria</taxon>
        <taxon>Bacillati</taxon>
        <taxon>Actinomycetota</taxon>
        <taxon>Actinomycetes</taxon>
        <taxon>Kitasatosporales</taxon>
        <taxon>Streptomycetaceae</taxon>
        <taxon>Streptomyces</taxon>
    </lineage>
</organism>
<sequence length="164" mass="17901">MRCAALPREGLAEEFPRDGTLLFFSFDGQADDEVFVSLDDPATRVGARVLYIPENTPVLPAEPPPVLEACPLVEPLVGHQIGGHAVPVQGPVEYEIANATHGGAHAWGDEPLDREAERWVLLAQFAGDADAKATWGDEVVLYWLIRPEDLAAHRFDQARLIVQG</sequence>
<dbReference type="Pfam" id="PF09234">
    <property type="entry name" value="DUF1963"/>
    <property type="match status" value="1"/>
</dbReference>
<evidence type="ECO:0000313" key="1">
    <source>
        <dbReference type="EMBL" id="KUN65286.1"/>
    </source>
</evidence>
<evidence type="ECO:0000313" key="2">
    <source>
        <dbReference type="Proteomes" id="UP000054375"/>
    </source>
</evidence>